<evidence type="ECO:0000256" key="12">
    <source>
        <dbReference type="ARBA" id="ARBA00023136"/>
    </source>
</evidence>
<reference evidence="18 19" key="1">
    <citation type="submission" date="2016-02" db="EMBL/GenBank/DDBJ databases">
        <title>Draft genome sequence of Thermodesulfatator sp. S606.</title>
        <authorList>
            <person name="Lai Q."/>
            <person name="Cao J."/>
            <person name="Dupont S."/>
            <person name="Shao Z."/>
            <person name="Jebbar M."/>
            <person name="Alain K."/>
        </authorList>
    </citation>
    <scope>NUCLEOTIDE SEQUENCE [LARGE SCALE GENOMIC DNA]</scope>
    <source>
        <strain evidence="18 19">S606</strain>
    </source>
</reference>
<evidence type="ECO:0000256" key="10">
    <source>
        <dbReference type="ARBA" id="ARBA00023065"/>
    </source>
</evidence>
<dbReference type="InterPro" id="IPR005225">
    <property type="entry name" value="Small_GTP-bd"/>
</dbReference>
<dbReference type="FunFam" id="3.40.50.300:FF:000426">
    <property type="entry name" value="Ferrous iron transport protein B"/>
    <property type="match status" value="1"/>
</dbReference>
<evidence type="ECO:0000256" key="6">
    <source>
        <dbReference type="ARBA" id="ARBA00022692"/>
    </source>
</evidence>
<dbReference type="InterPro" id="IPR030389">
    <property type="entry name" value="G_FEOB_dom"/>
</dbReference>
<dbReference type="EMBL" id="LSFI01000014">
    <property type="protein sequence ID" value="OAG28048.1"/>
    <property type="molecule type" value="Genomic_DNA"/>
</dbReference>
<keyword evidence="2 16" id="KW-0813">Transport</keyword>
<comment type="function">
    <text evidence="16">Probable transporter of a GTP-driven Fe(2+) uptake system.</text>
</comment>
<dbReference type="Pfam" id="PF07670">
    <property type="entry name" value="Gate"/>
    <property type="match status" value="2"/>
</dbReference>
<comment type="similarity">
    <text evidence="16">Belongs to the TRAFAC class TrmE-Era-EngA-EngB-Septin-like GTPase superfamily. FeoB GTPase (TC 9.A.8) family.</text>
</comment>
<feature type="binding site" evidence="15">
    <location>
        <position position="22"/>
    </location>
    <ligand>
        <name>Mg(2+)</name>
        <dbReference type="ChEBI" id="CHEBI:18420"/>
        <label>1</label>
    </ligand>
</feature>
<feature type="binding site" evidence="14">
    <location>
        <begin position="57"/>
        <end position="60"/>
    </location>
    <ligand>
        <name>GTP</name>
        <dbReference type="ChEBI" id="CHEBI:37565"/>
        <label>1</label>
    </ligand>
</feature>
<dbReference type="Gene3D" id="3.40.50.300">
    <property type="entry name" value="P-loop containing nucleotide triphosphate hydrolases"/>
    <property type="match status" value="1"/>
</dbReference>
<dbReference type="CDD" id="cd01879">
    <property type="entry name" value="FeoB"/>
    <property type="match status" value="1"/>
</dbReference>
<evidence type="ECO:0000256" key="14">
    <source>
        <dbReference type="PIRSR" id="PIRSR603373-1"/>
    </source>
</evidence>
<dbReference type="PANTHER" id="PTHR43185:SF1">
    <property type="entry name" value="FE(2+) TRANSPORTER FEOB"/>
    <property type="match status" value="1"/>
</dbReference>
<dbReference type="GO" id="GO:0005886">
    <property type="term" value="C:plasma membrane"/>
    <property type="evidence" value="ECO:0007669"/>
    <property type="project" value="UniProtKB-SubCell"/>
</dbReference>
<proteinExistence type="inferred from homology"/>
<feature type="binding site" evidence="15">
    <location>
        <position position="25"/>
    </location>
    <ligand>
        <name>Mg(2+)</name>
        <dbReference type="ChEBI" id="CHEBI:18420"/>
        <label>2</label>
    </ligand>
</feature>
<keyword evidence="3" id="KW-1003">Cell membrane</keyword>
<feature type="binding site" evidence="14">
    <location>
        <begin position="36"/>
        <end position="40"/>
    </location>
    <ligand>
        <name>GTP</name>
        <dbReference type="ChEBI" id="CHEBI:37565"/>
        <label>1</label>
    </ligand>
</feature>
<dbReference type="InterPro" id="IPR041069">
    <property type="entry name" value="FeoB_Cyto"/>
</dbReference>
<dbReference type="Gene3D" id="1.10.287.1770">
    <property type="match status" value="1"/>
</dbReference>
<dbReference type="Pfam" id="PF02421">
    <property type="entry name" value="FeoB_N"/>
    <property type="match status" value="1"/>
</dbReference>
<feature type="transmembrane region" description="Helical" evidence="16">
    <location>
        <begin position="463"/>
        <end position="488"/>
    </location>
</feature>
<comment type="caution">
    <text evidence="18">The sequence shown here is derived from an EMBL/GenBank/DDBJ whole genome shotgun (WGS) entry which is preliminary data.</text>
</comment>
<evidence type="ECO:0000313" key="19">
    <source>
        <dbReference type="Proteomes" id="UP000076964"/>
    </source>
</evidence>
<dbReference type="InterPro" id="IPR050860">
    <property type="entry name" value="FeoB_GTPase"/>
</dbReference>
<evidence type="ECO:0000313" key="18">
    <source>
        <dbReference type="EMBL" id="OAG28048.1"/>
    </source>
</evidence>
<dbReference type="PANTHER" id="PTHR43185">
    <property type="entry name" value="FERROUS IRON TRANSPORT PROTEIN B"/>
    <property type="match status" value="1"/>
</dbReference>
<dbReference type="NCBIfam" id="TIGR00437">
    <property type="entry name" value="feoB"/>
    <property type="match status" value="1"/>
</dbReference>
<feature type="binding site" evidence="14">
    <location>
        <begin position="11"/>
        <end position="18"/>
    </location>
    <ligand>
        <name>GTP</name>
        <dbReference type="ChEBI" id="CHEBI:37565"/>
        <label>1</label>
    </ligand>
</feature>
<comment type="caution">
    <text evidence="16">Lacks conserved residue(s) required for the propagation of feature annotation.</text>
</comment>
<evidence type="ECO:0000256" key="16">
    <source>
        <dbReference type="RuleBase" id="RU362098"/>
    </source>
</evidence>
<feature type="transmembrane region" description="Helical" evidence="16">
    <location>
        <begin position="646"/>
        <end position="669"/>
    </location>
</feature>
<dbReference type="NCBIfam" id="TIGR00231">
    <property type="entry name" value="small_GTP"/>
    <property type="match status" value="1"/>
</dbReference>
<sequence length="714" mass="80279">MAKEIKIALAGNPNAGKTTIFNALTGARQKVGNYPGVTVERKEGFLRLDGHKIRVIDLPGTYSLTSYSPEEVVARRVIVEEKPAVVVNIIDASNLERNLYLTMQLFELGVPLILVLNMIDDAEKKGLEIDFKKLEEKLGVPVIPTIGHRGIGFDRLREVLKEVIESPAQAKPKIALPYPEKFKKEINRVADYLMEKADLSGYPVFWLALKAIEGDEDIIKFLQREKDLGEDFLAFLEEARENIKKELGEDPEPLIAEYRYRAIQDILKGTVKYRPRKTLSDHIDAIVCHRVFGIPIFMTVMLLLFQAVFSWSAPFMDLIDQLFSWLGEFVGSRLGDGLLKSLIVDGIIAGVGGVLVFLPQILILFFLISLLEDSGYMPRAAFVVDRLLKPFGLNGKSFVPLLSSFACNIPGIMATRTIENYQQRLLTILAAPFMSCSARLPIYTLLIAAFIPDKKIWLFNLQGLVLLSIYITGLLIALVTVVLARVLFFKGESSPFIMELPPYRFPTLKNILLQMWNRSVLYVRKAGTVILGISIVMWALFTFPLNPTLSKNYEELKANAPNQEVLTQLEREEATERLSRSYAGRFGRLIEPLLKPLGFDWRIGIALTSAFAAKEVLVATLSQIYALSDIEGNEVSLTEHIKKDPIFNTVTAVGLMLFSLLMVPCMATLPVIRMETGSWKWPVIVVGWTLTVAWVVTFIWVHFIGPWMVTLLKI</sequence>
<keyword evidence="5" id="KW-0997">Cell inner membrane</keyword>
<dbReference type="InterPro" id="IPR011642">
    <property type="entry name" value="Gate_dom"/>
</dbReference>
<feature type="domain" description="FeoB-type G" evidence="17">
    <location>
        <begin position="4"/>
        <end position="166"/>
    </location>
</feature>
<feature type="transmembrane region" description="Helical" evidence="16">
    <location>
        <begin position="425"/>
        <end position="451"/>
    </location>
</feature>
<keyword evidence="7 14" id="KW-0547">Nucleotide-binding</keyword>
<evidence type="ECO:0000256" key="13">
    <source>
        <dbReference type="NCBIfam" id="TIGR00437"/>
    </source>
</evidence>
<accession>A0A177E8D7</accession>
<dbReference type="InterPro" id="IPR011640">
    <property type="entry name" value="Fe2_transport_prot_B_C"/>
</dbReference>
<keyword evidence="11 14" id="KW-0342">GTP-binding</keyword>
<feature type="binding site" evidence="15">
    <location>
        <position position="23"/>
    </location>
    <ligand>
        <name>Mg(2+)</name>
        <dbReference type="ChEBI" id="CHEBI:18420"/>
        <label>2</label>
    </ligand>
</feature>
<feature type="binding site" evidence="15">
    <location>
        <position position="26"/>
    </location>
    <ligand>
        <name>Mg(2+)</name>
        <dbReference type="ChEBI" id="CHEBI:18420"/>
        <label>2</label>
    </ligand>
</feature>
<evidence type="ECO:0000256" key="5">
    <source>
        <dbReference type="ARBA" id="ARBA00022519"/>
    </source>
</evidence>
<dbReference type="STRING" id="1795632.TH606_03735"/>
<evidence type="ECO:0000259" key="17">
    <source>
        <dbReference type="PROSITE" id="PS51711"/>
    </source>
</evidence>
<keyword evidence="8 16" id="KW-1133">Transmembrane helix</keyword>
<dbReference type="SUPFAM" id="SSF52540">
    <property type="entry name" value="P-loop containing nucleoside triphosphate hydrolases"/>
    <property type="match status" value="1"/>
</dbReference>
<comment type="subcellular location">
    <subcellularLocation>
        <location evidence="1 16">Cell inner membrane</location>
        <topology evidence="1 16">Multi-pass membrane protein</topology>
    </subcellularLocation>
</comment>
<feature type="transmembrane region" description="Helical" evidence="16">
    <location>
        <begin position="342"/>
        <end position="371"/>
    </location>
</feature>
<dbReference type="AlphaFoldDB" id="A0A177E8D7"/>
<dbReference type="InterPro" id="IPR027417">
    <property type="entry name" value="P-loop_NTPase"/>
</dbReference>
<feature type="binding site" evidence="14">
    <location>
        <begin position="117"/>
        <end position="120"/>
    </location>
    <ligand>
        <name>GTP</name>
        <dbReference type="ChEBI" id="CHEBI:37565"/>
        <label>1</label>
    </ligand>
</feature>
<evidence type="ECO:0000256" key="9">
    <source>
        <dbReference type="ARBA" id="ARBA00023004"/>
    </source>
</evidence>
<dbReference type="GO" id="GO:0015093">
    <property type="term" value="F:ferrous iron transmembrane transporter activity"/>
    <property type="evidence" value="ECO:0007669"/>
    <property type="project" value="UniProtKB-UniRule"/>
</dbReference>
<keyword evidence="15" id="KW-0479">Metal-binding</keyword>
<feature type="transmembrane region" description="Helical" evidence="16">
    <location>
        <begin position="522"/>
        <end position="541"/>
    </location>
</feature>
<keyword evidence="4 16" id="KW-0410">Iron transport</keyword>
<keyword evidence="6 16" id="KW-0812">Transmembrane</keyword>
<name>A0A177E8D7_9BACT</name>
<protein>
    <recommendedName>
        <fullName evidence="13 16">Ferrous iron transport protein B</fullName>
    </recommendedName>
</protein>
<evidence type="ECO:0000256" key="11">
    <source>
        <dbReference type="ARBA" id="ARBA00023134"/>
    </source>
</evidence>
<keyword evidence="9 16" id="KW-0408">Iron</keyword>
<dbReference type="InterPro" id="IPR006073">
    <property type="entry name" value="GTP-bd"/>
</dbReference>
<dbReference type="PRINTS" id="PR00326">
    <property type="entry name" value="GTP1OBG"/>
</dbReference>
<evidence type="ECO:0000256" key="15">
    <source>
        <dbReference type="PIRSR" id="PIRSR603373-2"/>
    </source>
</evidence>
<dbReference type="GO" id="GO:0005525">
    <property type="term" value="F:GTP binding"/>
    <property type="evidence" value="ECO:0007669"/>
    <property type="project" value="UniProtKB-KW"/>
</dbReference>
<dbReference type="OrthoDB" id="9809127at2"/>
<keyword evidence="10" id="KW-0406">Ion transport</keyword>
<keyword evidence="19" id="KW-1185">Reference proteome</keyword>
<feature type="transmembrane region" description="Helical" evidence="16">
    <location>
        <begin position="292"/>
        <end position="313"/>
    </location>
</feature>
<evidence type="ECO:0000256" key="8">
    <source>
        <dbReference type="ARBA" id="ARBA00022989"/>
    </source>
</evidence>
<dbReference type="GO" id="GO:0046872">
    <property type="term" value="F:metal ion binding"/>
    <property type="evidence" value="ECO:0007669"/>
    <property type="project" value="UniProtKB-KW"/>
</dbReference>
<dbReference type="InterPro" id="IPR003373">
    <property type="entry name" value="Fe2_transport_prot-B"/>
</dbReference>
<evidence type="ECO:0000256" key="7">
    <source>
        <dbReference type="ARBA" id="ARBA00022741"/>
    </source>
</evidence>
<feature type="transmembrane region" description="Helical" evidence="16">
    <location>
        <begin position="681"/>
        <end position="703"/>
    </location>
</feature>
<evidence type="ECO:0000256" key="4">
    <source>
        <dbReference type="ARBA" id="ARBA00022496"/>
    </source>
</evidence>
<dbReference type="PROSITE" id="PS51711">
    <property type="entry name" value="G_FEOB"/>
    <property type="match status" value="1"/>
</dbReference>
<gene>
    <name evidence="18" type="ORF">TH606_03735</name>
</gene>
<organism evidence="18 19">
    <name type="scientific">Thermodesulfatator autotrophicus</name>
    <dbReference type="NCBI Taxonomy" id="1795632"/>
    <lineage>
        <taxon>Bacteria</taxon>
        <taxon>Pseudomonadati</taxon>
        <taxon>Thermodesulfobacteriota</taxon>
        <taxon>Thermodesulfobacteria</taxon>
        <taxon>Thermodesulfobacteriales</taxon>
        <taxon>Thermodesulfatatoraceae</taxon>
        <taxon>Thermodesulfatator</taxon>
    </lineage>
</organism>
<dbReference type="RefSeq" id="WP_068541396.1">
    <property type="nucleotide sequence ID" value="NZ_LSFI01000014.1"/>
</dbReference>
<keyword evidence="15" id="KW-0460">Magnesium</keyword>
<dbReference type="Pfam" id="PF17910">
    <property type="entry name" value="FeoB_Cyto"/>
    <property type="match status" value="1"/>
</dbReference>
<dbReference type="Proteomes" id="UP000076964">
    <property type="component" value="Unassembled WGS sequence"/>
</dbReference>
<evidence type="ECO:0000256" key="3">
    <source>
        <dbReference type="ARBA" id="ARBA00022475"/>
    </source>
</evidence>
<evidence type="ECO:0000256" key="1">
    <source>
        <dbReference type="ARBA" id="ARBA00004429"/>
    </source>
</evidence>
<dbReference type="Pfam" id="PF07664">
    <property type="entry name" value="FeoB_C"/>
    <property type="match status" value="1"/>
</dbReference>
<evidence type="ECO:0000256" key="2">
    <source>
        <dbReference type="ARBA" id="ARBA00022448"/>
    </source>
</evidence>
<keyword evidence="12 16" id="KW-0472">Membrane</keyword>